<dbReference type="InterPro" id="IPR010131">
    <property type="entry name" value="MdtP/NodT-like"/>
</dbReference>
<name>A0A1V6CAI9_UNCT6</name>
<dbReference type="EMBL" id="MWDQ01000058">
    <property type="protein sequence ID" value="OQB73917.1"/>
    <property type="molecule type" value="Genomic_DNA"/>
</dbReference>
<dbReference type="PANTHER" id="PTHR30203:SF33">
    <property type="entry name" value="BLR4455 PROTEIN"/>
    <property type="match status" value="1"/>
</dbReference>
<dbReference type="PANTHER" id="PTHR30203">
    <property type="entry name" value="OUTER MEMBRANE CATION EFFLUX PROTEIN"/>
    <property type="match status" value="1"/>
</dbReference>
<dbReference type="AlphaFoldDB" id="A0A1V6CAI9"/>
<protein>
    <submittedName>
        <fullName evidence="2">Outer membrane efflux protein</fullName>
    </submittedName>
</protein>
<feature type="signal peptide" evidence="1">
    <location>
        <begin position="1"/>
        <end position="27"/>
    </location>
</feature>
<feature type="chain" id="PRO_5012844973" evidence="1">
    <location>
        <begin position="28"/>
        <end position="529"/>
    </location>
</feature>
<accession>A0A1V6CAI9</accession>
<dbReference type="GO" id="GO:0015562">
    <property type="term" value="F:efflux transmembrane transporter activity"/>
    <property type="evidence" value="ECO:0007669"/>
    <property type="project" value="InterPro"/>
</dbReference>
<comment type="caution">
    <text evidence="2">The sequence shown here is derived from an EMBL/GenBank/DDBJ whole genome shotgun (WGS) entry which is preliminary data.</text>
</comment>
<dbReference type="SUPFAM" id="SSF56954">
    <property type="entry name" value="Outer membrane efflux proteins (OEP)"/>
    <property type="match status" value="1"/>
</dbReference>
<keyword evidence="1" id="KW-0732">Signal</keyword>
<dbReference type="PROSITE" id="PS51257">
    <property type="entry name" value="PROKAR_LIPOPROTEIN"/>
    <property type="match status" value="1"/>
</dbReference>
<dbReference type="Gene3D" id="1.20.1600.10">
    <property type="entry name" value="Outer membrane efflux proteins (OEP)"/>
    <property type="match status" value="1"/>
</dbReference>
<sequence>MLKKIYLIILTSILLLCGCSVSHYNNSADKEVSTIVSEKNKSAEKALKKLPELKEETKKETMLLSLKDALILAAKNNRDYKRAKEDVYLSALTLTYQRYLYGVQRDITGSTNWNSDGDKDTINGNLNLSLVKWLATGAEITFDVGQYLVKYLTGSKQNAYQTAMELNIFQPLFQGAGRLVARENLVQAERNVVYQIRSFLRYQRSFSVDVASRYFSIILARNNLDNYLKNYLFLKDTRERIEMLSAAGRLPPLQADQAKQNEYRAYQQWIQAGNSYKKIEDEFKIFLGLSPDVNIALDEKSLEHFLKEGISPLETDTEEVMSYALEHRLDLLTSFDNVGDAERNLDIAKNLLRTRIDFSGKVSSSTEKKSSVDLEFKQPSYSAGIDFELPTGKIADRNRYKQALINLDRKQREFTLKRENVKLEILNSLRSLEEAYQSYIVQKNSLELATKRVESTDLMLQAGRATTRDLLEAQESFLDAKNSLSSAIVNYLISYLELLRDTEQLQLDDTGVWKGDLYEKIIGEDTKNS</sequence>
<evidence type="ECO:0000313" key="2">
    <source>
        <dbReference type="EMBL" id="OQB73917.1"/>
    </source>
</evidence>
<organism evidence="2">
    <name type="scientific">candidate division TA06 bacterium ADurb.Bin131</name>
    <dbReference type="NCBI Taxonomy" id="1852827"/>
    <lineage>
        <taxon>Bacteria</taxon>
        <taxon>Bacteria division TA06</taxon>
    </lineage>
</organism>
<proteinExistence type="predicted"/>
<gene>
    <name evidence="2" type="ORF">BWX89_00743</name>
</gene>
<evidence type="ECO:0000256" key="1">
    <source>
        <dbReference type="SAM" id="SignalP"/>
    </source>
</evidence>
<dbReference type="Proteomes" id="UP000485562">
    <property type="component" value="Unassembled WGS sequence"/>
</dbReference>
<reference evidence="2" key="1">
    <citation type="submission" date="2017-02" db="EMBL/GenBank/DDBJ databases">
        <title>Delving into the versatile metabolic prowess of the omnipresent phylum Bacteroidetes.</title>
        <authorList>
            <person name="Nobu M.K."/>
            <person name="Mei R."/>
            <person name="Narihiro T."/>
            <person name="Kuroda K."/>
            <person name="Liu W.-T."/>
        </authorList>
    </citation>
    <scope>NUCLEOTIDE SEQUENCE</scope>
    <source>
        <strain evidence="2">ADurb.Bin131</strain>
    </source>
</reference>